<sequence>MPTMISFQETHRLFGPSNQPNFKMNIRHRTLLCKVLKLFPPEELREVFGQPTRLRVTMGSAFNSNELGKIKTNFVRNGFLVSRETTPPDPAAWQVLWAYRDAYNTYFMKQGNVYSVHNAQAKSVL</sequence>
<accession>A0AAD7CZ14</accession>
<reference evidence="1" key="1">
    <citation type="submission" date="2023-03" db="EMBL/GenBank/DDBJ databases">
        <title>Massive genome expansion in bonnet fungi (Mycena s.s.) driven by repeated elements and novel gene families across ecological guilds.</title>
        <authorList>
            <consortium name="Lawrence Berkeley National Laboratory"/>
            <person name="Harder C.B."/>
            <person name="Miyauchi S."/>
            <person name="Viragh M."/>
            <person name="Kuo A."/>
            <person name="Thoen E."/>
            <person name="Andreopoulos B."/>
            <person name="Lu D."/>
            <person name="Skrede I."/>
            <person name="Drula E."/>
            <person name="Henrissat B."/>
            <person name="Morin E."/>
            <person name="Kohler A."/>
            <person name="Barry K."/>
            <person name="LaButti K."/>
            <person name="Morin E."/>
            <person name="Salamov A."/>
            <person name="Lipzen A."/>
            <person name="Mereny Z."/>
            <person name="Hegedus B."/>
            <person name="Baldrian P."/>
            <person name="Stursova M."/>
            <person name="Weitz H."/>
            <person name="Taylor A."/>
            <person name="Grigoriev I.V."/>
            <person name="Nagy L.G."/>
            <person name="Martin F."/>
            <person name="Kauserud H."/>
        </authorList>
    </citation>
    <scope>NUCLEOTIDE SEQUENCE</scope>
    <source>
        <strain evidence="1">CBHHK067</strain>
    </source>
</reference>
<proteinExistence type="predicted"/>
<gene>
    <name evidence="1" type="ORF">B0H17DRAFT_1141727</name>
</gene>
<evidence type="ECO:0000313" key="1">
    <source>
        <dbReference type="EMBL" id="KAJ7670988.1"/>
    </source>
</evidence>
<dbReference type="EMBL" id="JARKIE010000178">
    <property type="protein sequence ID" value="KAJ7670988.1"/>
    <property type="molecule type" value="Genomic_DNA"/>
</dbReference>
<evidence type="ECO:0000313" key="2">
    <source>
        <dbReference type="Proteomes" id="UP001221757"/>
    </source>
</evidence>
<organism evidence="1 2">
    <name type="scientific">Mycena rosella</name>
    <name type="common">Pink bonnet</name>
    <name type="synonym">Agaricus rosellus</name>
    <dbReference type="NCBI Taxonomy" id="1033263"/>
    <lineage>
        <taxon>Eukaryota</taxon>
        <taxon>Fungi</taxon>
        <taxon>Dikarya</taxon>
        <taxon>Basidiomycota</taxon>
        <taxon>Agaricomycotina</taxon>
        <taxon>Agaricomycetes</taxon>
        <taxon>Agaricomycetidae</taxon>
        <taxon>Agaricales</taxon>
        <taxon>Marasmiineae</taxon>
        <taxon>Mycenaceae</taxon>
        <taxon>Mycena</taxon>
    </lineage>
</organism>
<dbReference type="Proteomes" id="UP001221757">
    <property type="component" value="Unassembled WGS sequence"/>
</dbReference>
<protein>
    <submittedName>
        <fullName evidence="1">Uncharacterized protein</fullName>
    </submittedName>
</protein>
<name>A0AAD7CZ14_MYCRO</name>
<keyword evidence="2" id="KW-1185">Reference proteome</keyword>
<comment type="caution">
    <text evidence="1">The sequence shown here is derived from an EMBL/GenBank/DDBJ whole genome shotgun (WGS) entry which is preliminary data.</text>
</comment>
<dbReference type="AlphaFoldDB" id="A0AAD7CZ14"/>